<evidence type="ECO:0000259" key="1">
    <source>
        <dbReference type="Pfam" id="PF14292"/>
    </source>
</evidence>
<proteinExistence type="predicted"/>
<feature type="domain" description="Outer membrane protein SusF/SusE-like C-terminal" evidence="2">
    <location>
        <begin position="179"/>
        <end position="276"/>
    </location>
</feature>
<sequence length="388" mass="42213">MKKLNIYVLLLAGSLCWTGCGEDRDDNPVFQEPTEFNLNTPAQANEVYDLKNLSSIELTCTQPNYGYVASTTYKVQLSLEETFKEADEAAGTKANYATLSPAYPLPELNIDAVDFAMALLDLWKASNDNTELPETPMPVYIRLNASLTNNGAGQITSNVIELPKVLGYNVEPPVTLPEQMYLVGDFASGSSWGKWVEMIPVTDTPGKFWSMQYFGGNNVMKFNAQPLWDGNQVAYSEGLVPAASASLAGVSGVDDGSGGQNIGVKNAGWYILVVTTVVDGKNLVYTLEFLTPDVYVTGDPSGGWDTFDEARKFTVPSGEGEFVSPAFVAGGTLRMCVKLPSTDWWRSEFIVLNNKIEYRKNGGDPEAISVSAGQKAYLNFLDGTGRIK</sequence>
<feature type="domain" description="SusE outer membrane protein" evidence="1">
    <location>
        <begin position="25"/>
        <end position="99"/>
    </location>
</feature>
<dbReference type="Gene3D" id="2.60.40.3610">
    <property type="match status" value="1"/>
</dbReference>
<feature type="domain" description="Outer membrane protein SusF/SusE-like C-terminal" evidence="2">
    <location>
        <begin position="294"/>
        <end position="385"/>
    </location>
</feature>
<reference evidence="3 4" key="1">
    <citation type="submission" date="2013-04" db="EMBL/GenBank/DDBJ databases">
        <title>The Genome Sequence of Parabacteroides goldsteinii DSM 19448.</title>
        <authorList>
            <consortium name="The Broad Institute Genomics Platform"/>
            <person name="Earl A."/>
            <person name="Ward D."/>
            <person name="Feldgarden M."/>
            <person name="Gevers D."/>
            <person name="Martens E."/>
            <person name="Sakamoto M."/>
            <person name="Benno Y."/>
            <person name="Song Y."/>
            <person name="Liu C."/>
            <person name="Lee J."/>
            <person name="Bolanos M."/>
            <person name="Vaisanen M.L."/>
            <person name="Finegold S.M."/>
            <person name="Walker B."/>
            <person name="Young S."/>
            <person name="Zeng Q."/>
            <person name="Gargeya S."/>
            <person name="Fitzgerald M."/>
            <person name="Haas B."/>
            <person name="Abouelleil A."/>
            <person name="Allen A.W."/>
            <person name="Alvarado L."/>
            <person name="Arachchi H.M."/>
            <person name="Berlin A.M."/>
            <person name="Chapman S.B."/>
            <person name="Gainer-Dewar J."/>
            <person name="Goldberg J."/>
            <person name="Griggs A."/>
            <person name="Gujja S."/>
            <person name="Hansen M."/>
            <person name="Howarth C."/>
            <person name="Imamovic A."/>
            <person name="Ireland A."/>
            <person name="Larimer J."/>
            <person name="McCowan C."/>
            <person name="Murphy C."/>
            <person name="Pearson M."/>
            <person name="Poon T.W."/>
            <person name="Priest M."/>
            <person name="Roberts A."/>
            <person name="Saif S."/>
            <person name="Shea T."/>
            <person name="Sisk P."/>
            <person name="Sykes S."/>
            <person name="Wortman J."/>
            <person name="Nusbaum C."/>
            <person name="Birren B."/>
        </authorList>
    </citation>
    <scope>NUCLEOTIDE SEQUENCE [LARGE SCALE GENOMIC DNA]</scope>
    <source>
        <strain evidence="3 4">DSM 19448</strain>
    </source>
</reference>
<dbReference type="CDD" id="cd12966">
    <property type="entry name" value="CBM-Ec_CBM-Fc"/>
    <property type="match status" value="1"/>
</dbReference>
<dbReference type="RefSeq" id="WP_046146569.1">
    <property type="nucleotide sequence ID" value="NZ_KQ033913.1"/>
</dbReference>
<evidence type="ECO:0000259" key="2">
    <source>
        <dbReference type="Pfam" id="PF16411"/>
    </source>
</evidence>
<organism evidence="3 4">
    <name type="scientific">Parabacteroides goldsteinii DSM 19448 = WAL 12034</name>
    <dbReference type="NCBI Taxonomy" id="927665"/>
    <lineage>
        <taxon>Bacteria</taxon>
        <taxon>Pseudomonadati</taxon>
        <taxon>Bacteroidota</taxon>
        <taxon>Bacteroidia</taxon>
        <taxon>Bacteroidales</taxon>
        <taxon>Tannerellaceae</taxon>
        <taxon>Parabacteroides</taxon>
    </lineage>
</organism>
<dbReference type="InterPro" id="IPR032187">
    <property type="entry name" value="SusF/SusE-like_C"/>
</dbReference>
<dbReference type="AlphaFoldDB" id="A0A0F5JAU1"/>
<gene>
    <name evidence="3" type="ORF">HMPREF1535_02742</name>
</gene>
<dbReference type="STRING" id="927665.HMPREF1535_02742"/>
<dbReference type="Pfam" id="PF14292">
    <property type="entry name" value="SusE"/>
    <property type="match status" value="1"/>
</dbReference>
<accession>A0A0F5JAU1</accession>
<dbReference type="CDD" id="cd12965">
    <property type="entry name" value="CBM-Eb_CBM-Fb"/>
    <property type="match status" value="1"/>
</dbReference>
<dbReference type="Pfam" id="PF16411">
    <property type="entry name" value="SusF_SusE"/>
    <property type="match status" value="2"/>
</dbReference>
<evidence type="ECO:0000313" key="3">
    <source>
        <dbReference type="EMBL" id="KKB54620.1"/>
    </source>
</evidence>
<comment type="caution">
    <text evidence="3">The sequence shown here is derived from an EMBL/GenBank/DDBJ whole genome shotgun (WGS) entry which is preliminary data.</text>
</comment>
<dbReference type="InterPro" id="IPR025970">
    <property type="entry name" value="SusE"/>
</dbReference>
<dbReference type="PATRIC" id="fig|927665.4.peg.2813"/>
<protein>
    <submittedName>
        <fullName evidence="3">Uncharacterized protein</fullName>
    </submittedName>
</protein>
<dbReference type="HOGENOM" id="CLU_042892_1_0_10"/>
<dbReference type="Gene3D" id="2.60.40.3620">
    <property type="match status" value="1"/>
</dbReference>
<dbReference type="GO" id="GO:2001070">
    <property type="term" value="F:starch binding"/>
    <property type="evidence" value="ECO:0007669"/>
    <property type="project" value="InterPro"/>
</dbReference>
<name>A0A0F5JAU1_9BACT</name>
<dbReference type="EMBL" id="AQHV01000013">
    <property type="protein sequence ID" value="KKB54620.1"/>
    <property type="molecule type" value="Genomic_DNA"/>
</dbReference>
<dbReference type="Proteomes" id="UP000033047">
    <property type="component" value="Unassembled WGS sequence"/>
</dbReference>
<evidence type="ECO:0000313" key="4">
    <source>
        <dbReference type="Proteomes" id="UP000033047"/>
    </source>
</evidence>
<dbReference type="GO" id="GO:0019867">
    <property type="term" value="C:outer membrane"/>
    <property type="evidence" value="ECO:0007669"/>
    <property type="project" value="InterPro"/>
</dbReference>